<dbReference type="SUPFAM" id="SSF49899">
    <property type="entry name" value="Concanavalin A-like lectins/glucanases"/>
    <property type="match status" value="1"/>
</dbReference>
<dbReference type="GO" id="GO:0030246">
    <property type="term" value="F:carbohydrate binding"/>
    <property type="evidence" value="ECO:0007669"/>
    <property type="project" value="UniProtKB-KW"/>
</dbReference>
<dbReference type="SUPFAM" id="SSF56112">
    <property type="entry name" value="Protein kinase-like (PK-like)"/>
    <property type="match status" value="1"/>
</dbReference>
<gene>
    <name evidence="7" type="ORF">QYE76_038280</name>
</gene>
<name>A0AAD8WQS2_LOLMU</name>
<reference evidence="7" key="1">
    <citation type="submission" date="2023-07" db="EMBL/GenBank/DDBJ databases">
        <title>A chromosome-level genome assembly of Lolium multiflorum.</title>
        <authorList>
            <person name="Chen Y."/>
            <person name="Copetti D."/>
            <person name="Kolliker R."/>
            <person name="Studer B."/>
        </authorList>
    </citation>
    <scope>NUCLEOTIDE SEQUENCE</scope>
    <source>
        <strain evidence="7">02402/16</strain>
        <tissue evidence="7">Leaf</tissue>
    </source>
</reference>
<dbReference type="InterPro" id="IPR011009">
    <property type="entry name" value="Kinase-like_dom_sf"/>
</dbReference>
<dbReference type="InterPro" id="IPR013320">
    <property type="entry name" value="ConA-like_dom_sf"/>
</dbReference>
<protein>
    <recommendedName>
        <fullName evidence="6">Legume lectin domain-containing protein</fullName>
    </recommendedName>
</protein>
<keyword evidence="2" id="KW-0430">Lectin</keyword>
<dbReference type="Gene3D" id="3.30.200.20">
    <property type="entry name" value="Phosphorylase Kinase, domain 1"/>
    <property type="match status" value="1"/>
</dbReference>
<feature type="binding site" evidence="3">
    <location>
        <position position="390"/>
    </location>
    <ligand>
        <name>ATP</name>
        <dbReference type="ChEBI" id="CHEBI:30616"/>
    </ligand>
</feature>
<keyword evidence="5" id="KW-0472">Membrane</keyword>
<keyword evidence="3" id="KW-0547">Nucleotide-binding</keyword>
<dbReference type="InterPro" id="IPR050258">
    <property type="entry name" value="Leguminous_Lectin"/>
</dbReference>
<dbReference type="InterPro" id="IPR001220">
    <property type="entry name" value="Legume_lectin_dom"/>
</dbReference>
<evidence type="ECO:0000256" key="4">
    <source>
        <dbReference type="SAM" id="MobiDB-lite"/>
    </source>
</evidence>
<dbReference type="PANTHER" id="PTHR32401:SF57">
    <property type="entry name" value="OS08G0334300 PROTEIN"/>
    <property type="match status" value="1"/>
</dbReference>
<keyword evidence="3" id="KW-0067">ATP-binding</keyword>
<organism evidence="7 8">
    <name type="scientific">Lolium multiflorum</name>
    <name type="common">Italian ryegrass</name>
    <name type="synonym">Lolium perenne subsp. multiflorum</name>
    <dbReference type="NCBI Taxonomy" id="4521"/>
    <lineage>
        <taxon>Eukaryota</taxon>
        <taxon>Viridiplantae</taxon>
        <taxon>Streptophyta</taxon>
        <taxon>Embryophyta</taxon>
        <taxon>Tracheophyta</taxon>
        <taxon>Spermatophyta</taxon>
        <taxon>Magnoliopsida</taxon>
        <taxon>Liliopsida</taxon>
        <taxon>Poales</taxon>
        <taxon>Poaceae</taxon>
        <taxon>BOP clade</taxon>
        <taxon>Pooideae</taxon>
        <taxon>Poodae</taxon>
        <taxon>Poeae</taxon>
        <taxon>Poeae Chloroplast Group 2 (Poeae type)</taxon>
        <taxon>Loliodinae</taxon>
        <taxon>Loliinae</taxon>
        <taxon>Lolium</taxon>
    </lineage>
</organism>
<dbReference type="PROSITE" id="PS00107">
    <property type="entry name" value="PROTEIN_KINASE_ATP"/>
    <property type="match status" value="1"/>
</dbReference>
<feature type="region of interest" description="Disordered" evidence="4">
    <location>
        <begin position="394"/>
        <end position="414"/>
    </location>
</feature>
<evidence type="ECO:0000256" key="5">
    <source>
        <dbReference type="SAM" id="Phobius"/>
    </source>
</evidence>
<dbReference type="AlphaFoldDB" id="A0AAD8WQS2"/>
<accession>A0AAD8WQS2</accession>
<dbReference type="InterPro" id="IPR019825">
    <property type="entry name" value="Lectin_legB_Mn/Ca_BS"/>
</dbReference>
<evidence type="ECO:0000256" key="2">
    <source>
        <dbReference type="ARBA" id="ARBA00022734"/>
    </source>
</evidence>
<evidence type="ECO:0000256" key="3">
    <source>
        <dbReference type="PROSITE-ProRule" id="PRU10141"/>
    </source>
</evidence>
<comment type="caution">
    <text evidence="7">The sequence shown here is derived from an EMBL/GenBank/DDBJ whole genome shotgun (WGS) entry which is preliminary data.</text>
</comment>
<dbReference type="EMBL" id="JAUUTY010000002">
    <property type="protein sequence ID" value="KAK1677432.1"/>
    <property type="molecule type" value="Genomic_DNA"/>
</dbReference>
<feature type="transmembrane region" description="Helical" evidence="5">
    <location>
        <begin position="307"/>
        <end position="331"/>
    </location>
</feature>
<dbReference type="PROSITE" id="PS00307">
    <property type="entry name" value="LECTIN_LEGUME_BETA"/>
    <property type="match status" value="1"/>
</dbReference>
<dbReference type="InterPro" id="IPR017441">
    <property type="entry name" value="Protein_kinase_ATP_BS"/>
</dbReference>
<dbReference type="Pfam" id="PF00139">
    <property type="entry name" value="Lectin_legB"/>
    <property type="match status" value="1"/>
</dbReference>
<sequence length="414" mass="45638">MCGCVARELVTNKYLFNPAFSCISKLVSSMAYSRCHQVPTYLSCYLFLATYTALRAAALSFDYDFTIPRDRQQLKLINASYAGSDRIILTDDASNLTGRAAHPQPVRLWDDRTGKRASFTTTFHFAIHGSSNVSRGDGMTFFIGPFPATIPPPSSDGGLLGLFSNPNTTGDADSLRPPHTLAVEFDTRWNNGWDPKDGKGDHIGIDLNGIRSNRTRNLPPLSLYGALWANITYDGESKVVKVMLRTGEAESAVTYELSATMDLKDDAGLVQDAAVGFSAATGLLSESHQLLAWSFHSTDPSHAETKMWVIFLSVAAILLAGLVGTLVYITVMHRRRRCLDQKVLPVTRKFSYSELVAATDNFSMDRKVGNGCFGDVYRGGLPDLGEVAVKMMRQPTSNRNRKNRVRETLRQDTI</sequence>
<feature type="compositionally biased region" description="Basic and acidic residues" evidence="4">
    <location>
        <begin position="405"/>
        <end position="414"/>
    </location>
</feature>
<keyword evidence="5" id="KW-0812">Transmembrane</keyword>
<evidence type="ECO:0000313" key="7">
    <source>
        <dbReference type="EMBL" id="KAK1677432.1"/>
    </source>
</evidence>
<evidence type="ECO:0000259" key="6">
    <source>
        <dbReference type="Pfam" id="PF00139"/>
    </source>
</evidence>
<keyword evidence="8" id="KW-1185">Reference proteome</keyword>
<dbReference type="Proteomes" id="UP001231189">
    <property type="component" value="Unassembled WGS sequence"/>
</dbReference>
<dbReference type="CDD" id="cd06899">
    <property type="entry name" value="lectin_legume_LecRK_Arcelin_ConA"/>
    <property type="match status" value="1"/>
</dbReference>
<dbReference type="PANTHER" id="PTHR32401">
    <property type="entry name" value="CONCANAVALIN A-LIKE LECTIN FAMILY PROTEIN"/>
    <property type="match status" value="1"/>
</dbReference>
<dbReference type="GO" id="GO:0005524">
    <property type="term" value="F:ATP binding"/>
    <property type="evidence" value="ECO:0007669"/>
    <property type="project" value="UniProtKB-UniRule"/>
</dbReference>
<keyword evidence="5" id="KW-1133">Transmembrane helix</keyword>
<evidence type="ECO:0000313" key="8">
    <source>
        <dbReference type="Proteomes" id="UP001231189"/>
    </source>
</evidence>
<feature type="domain" description="Legume lectin" evidence="6">
    <location>
        <begin position="59"/>
        <end position="305"/>
    </location>
</feature>
<proteinExistence type="inferred from homology"/>
<dbReference type="Gene3D" id="2.60.120.200">
    <property type="match status" value="1"/>
</dbReference>
<evidence type="ECO:0000256" key="1">
    <source>
        <dbReference type="ARBA" id="ARBA00007606"/>
    </source>
</evidence>
<comment type="similarity">
    <text evidence="1">Belongs to the leguminous lectin family.</text>
</comment>